<dbReference type="EnsemblBacteria" id="BAC08710">
    <property type="protein sequence ID" value="BAC08710"/>
    <property type="gene ID" value="BAC08710"/>
</dbReference>
<name>Q8DJR4_THEVB</name>
<evidence type="ECO:0000259" key="1">
    <source>
        <dbReference type="PROSITE" id="PS50887"/>
    </source>
</evidence>
<sequence length="443" mass="49919">MLKKVQEHLPRQLLPAPDAITAFCHLIANWSRSELVLALTVDQQGNRAQIITTTSTKFPNLEIIAPWRDLVQGTVIDVLPFLKLPSIFFCLLSKVERIVYIPCGEPEKWCQGLLLVNPVEEPLQQLAEQKGYIAALYRQLLIHHRQSQNSFIFEAQFQDIFDTVPLGLVLIKGDSSTAMVNSYAAQWLQLPPGSHPVQIVAEHMKQGWERCDNCDELVNLFQGLAANANFSAQGECRRGEKTFLIDTHPVRGDSRLGRVWIFSDISDMRQREQALLALAWLDPLTGAFNRRFLLSRVEAYESQAATGEALLTVMIFDIDHFKRINDTYGHDQGDVVLRTLAARAKQVLESCQDGILVRWGGEEFVLLFFVAYEDQAKAVAEELCSVVRSQPVELTDQYSLSVTISLGVTLFRGGEQVLSDSIPRADQALYEAKHGGRDRWVWA</sequence>
<proteinExistence type="predicted"/>
<dbReference type="RefSeq" id="WP_011057000.1">
    <property type="nucleotide sequence ID" value="NC_004113.1"/>
</dbReference>
<dbReference type="STRING" id="197221.gene:10747753"/>
<dbReference type="SMART" id="SM00267">
    <property type="entry name" value="GGDEF"/>
    <property type="match status" value="1"/>
</dbReference>
<dbReference type="FunFam" id="3.30.70.270:FF:000001">
    <property type="entry name" value="Diguanylate cyclase domain protein"/>
    <property type="match status" value="1"/>
</dbReference>
<dbReference type="GO" id="GO:0005886">
    <property type="term" value="C:plasma membrane"/>
    <property type="evidence" value="ECO:0007669"/>
    <property type="project" value="TreeGrafter"/>
</dbReference>
<feature type="domain" description="GGDEF" evidence="1">
    <location>
        <begin position="309"/>
        <end position="443"/>
    </location>
</feature>
<dbReference type="GO" id="GO:0052621">
    <property type="term" value="F:diguanylate cyclase activity"/>
    <property type="evidence" value="ECO:0007669"/>
    <property type="project" value="TreeGrafter"/>
</dbReference>
<accession>Q8DJR4</accession>
<dbReference type="SUPFAM" id="SSF55073">
    <property type="entry name" value="Nucleotide cyclase"/>
    <property type="match status" value="1"/>
</dbReference>
<dbReference type="PANTHER" id="PTHR45138">
    <property type="entry name" value="REGULATORY COMPONENTS OF SENSORY TRANSDUCTION SYSTEM"/>
    <property type="match status" value="1"/>
</dbReference>
<dbReference type="InterPro" id="IPR029787">
    <property type="entry name" value="Nucleotide_cyclase"/>
</dbReference>
<gene>
    <name evidence="2" type="ordered locus">tlr1158</name>
</gene>
<dbReference type="PANTHER" id="PTHR45138:SF9">
    <property type="entry name" value="DIGUANYLATE CYCLASE DGCM-RELATED"/>
    <property type="match status" value="1"/>
</dbReference>
<dbReference type="Gene3D" id="3.30.450.20">
    <property type="entry name" value="PAS domain"/>
    <property type="match status" value="1"/>
</dbReference>
<dbReference type="GO" id="GO:1902201">
    <property type="term" value="P:negative regulation of bacterial-type flagellum-dependent cell motility"/>
    <property type="evidence" value="ECO:0007669"/>
    <property type="project" value="TreeGrafter"/>
</dbReference>
<dbReference type="eggNOG" id="COG3706">
    <property type="taxonomic scope" value="Bacteria"/>
</dbReference>
<dbReference type="Proteomes" id="UP000000440">
    <property type="component" value="Chromosome"/>
</dbReference>
<keyword evidence="3" id="KW-1185">Reference proteome</keyword>
<protein>
    <submittedName>
        <fullName evidence="2">Tlr1158 protein</fullName>
    </submittedName>
</protein>
<dbReference type="InterPro" id="IPR000160">
    <property type="entry name" value="GGDEF_dom"/>
</dbReference>
<reference evidence="2 3" key="1">
    <citation type="journal article" date="2002" name="DNA Res.">
        <title>Complete genome structure of the thermophilic cyanobacterium Thermosynechococcus elongatus BP-1.</title>
        <authorList>
            <person name="Nakamura Y."/>
            <person name="Kaneko T."/>
            <person name="Sato S."/>
            <person name="Ikeuchi M."/>
            <person name="Katoh H."/>
            <person name="Sasamoto S."/>
            <person name="Watanabe A."/>
            <person name="Iriguchi M."/>
            <person name="Kawashima K."/>
            <person name="Kimura T."/>
            <person name="Kishida Y."/>
            <person name="Kiyokawa C."/>
            <person name="Kohara M."/>
            <person name="Matsumoto M."/>
            <person name="Matsuno A."/>
            <person name="Nakazaki N."/>
            <person name="Shimpo S."/>
            <person name="Sugimoto M."/>
            <person name="Takeuchi C."/>
            <person name="Yamada M."/>
            <person name="Tabata S."/>
        </authorList>
    </citation>
    <scope>NUCLEOTIDE SEQUENCE [LARGE SCALE GENOMIC DNA]</scope>
    <source>
        <strain evidence="3">IAM M-273 / NIES-2133 / BP-1</strain>
    </source>
</reference>
<dbReference type="EMBL" id="BA000039">
    <property type="protein sequence ID" value="BAC08710.1"/>
    <property type="molecule type" value="Genomic_DNA"/>
</dbReference>
<dbReference type="PROSITE" id="PS50887">
    <property type="entry name" value="GGDEF"/>
    <property type="match status" value="1"/>
</dbReference>
<dbReference type="Pfam" id="PF00990">
    <property type="entry name" value="GGDEF"/>
    <property type="match status" value="1"/>
</dbReference>
<evidence type="ECO:0000313" key="2">
    <source>
        <dbReference type="EMBL" id="BAC08710.1"/>
    </source>
</evidence>
<dbReference type="InterPro" id="IPR043128">
    <property type="entry name" value="Rev_trsase/Diguanyl_cyclase"/>
</dbReference>
<dbReference type="GO" id="GO:0043709">
    <property type="term" value="P:cell adhesion involved in single-species biofilm formation"/>
    <property type="evidence" value="ECO:0007669"/>
    <property type="project" value="TreeGrafter"/>
</dbReference>
<dbReference type="AlphaFoldDB" id="Q8DJR4"/>
<dbReference type="PATRIC" id="fig|197221.4.peg.1216"/>
<dbReference type="NCBIfam" id="TIGR00254">
    <property type="entry name" value="GGDEF"/>
    <property type="match status" value="1"/>
</dbReference>
<organism evidence="2 3">
    <name type="scientific">Thermosynechococcus vestitus (strain NIES-2133 / IAM M-273 / BP-1)</name>
    <dbReference type="NCBI Taxonomy" id="197221"/>
    <lineage>
        <taxon>Bacteria</taxon>
        <taxon>Bacillati</taxon>
        <taxon>Cyanobacteriota</taxon>
        <taxon>Cyanophyceae</taxon>
        <taxon>Acaryochloridales</taxon>
        <taxon>Thermosynechococcaceae</taxon>
        <taxon>Thermosynechococcus</taxon>
    </lineage>
</organism>
<dbReference type="CDD" id="cd01949">
    <property type="entry name" value="GGDEF"/>
    <property type="match status" value="1"/>
</dbReference>
<dbReference type="Gene3D" id="3.30.70.270">
    <property type="match status" value="1"/>
</dbReference>
<dbReference type="InterPro" id="IPR050469">
    <property type="entry name" value="Diguanylate_Cyclase"/>
</dbReference>
<evidence type="ECO:0000313" key="3">
    <source>
        <dbReference type="Proteomes" id="UP000000440"/>
    </source>
</evidence>
<dbReference type="KEGG" id="tel:tlr1158"/>